<dbReference type="GO" id="GO:0005635">
    <property type="term" value="C:nuclear envelope"/>
    <property type="evidence" value="ECO:0007669"/>
    <property type="project" value="UniProtKB-ARBA"/>
</dbReference>
<dbReference type="InterPro" id="IPR045875">
    <property type="entry name" value="NTF2"/>
</dbReference>
<dbReference type="PANTHER" id="PTHR12612">
    <property type="entry name" value="NUCLEAR TRANSPORT FACTOR 2"/>
    <property type="match status" value="1"/>
</dbReference>
<feature type="domain" description="NTF2" evidence="6">
    <location>
        <begin position="140"/>
        <end position="252"/>
    </location>
</feature>
<evidence type="ECO:0000256" key="1">
    <source>
        <dbReference type="ARBA" id="ARBA00004496"/>
    </source>
</evidence>
<dbReference type="Gene3D" id="3.10.450.50">
    <property type="match status" value="1"/>
</dbReference>
<feature type="region of interest" description="Disordered" evidence="5">
    <location>
        <begin position="40"/>
        <end position="90"/>
    </location>
</feature>
<dbReference type="GO" id="GO:0006606">
    <property type="term" value="P:protein import into nucleus"/>
    <property type="evidence" value="ECO:0007669"/>
    <property type="project" value="UniProtKB-ARBA"/>
</dbReference>
<dbReference type="SUPFAM" id="SSF54427">
    <property type="entry name" value="NTF2-like"/>
    <property type="match status" value="1"/>
</dbReference>
<accession>E4ZI30</accession>
<organism evidence="8">
    <name type="scientific">Leptosphaeria maculans (strain JN3 / isolate v23.1.3 / race Av1-4-5-6-7-8)</name>
    <name type="common">Blackleg fungus</name>
    <name type="synonym">Phoma lingam</name>
    <dbReference type="NCBI Taxonomy" id="985895"/>
    <lineage>
        <taxon>Eukaryota</taxon>
        <taxon>Fungi</taxon>
        <taxon>Dikarya</taxon>
        <taxon>Ascomycota</taxon>
        <taxon>Pezizomycotina</taxon>
        <taxon>Dothideomycetes</taxon>
        <taxon>Pleosporomycetidae</taxon>
        <taxon>Pleosporales</taxon>
        <taxon>Pleosporineae</taxon>
        <taxon>Leptosphaeriaceae</taxon>
        <taxon>Plenodomus</taxon>
        <taxon>Plenodomus lingam/Leptosphaeria maculans species complex</taxon>
    </lineage>
</organism>
<dbReference type="InterPro" id="IPR018222">
    <property type="entry name" value="Nuclear_transport_factor_2_euk"/>
</dbReference>
<protein>
    <recommendedName>
        <fullName evidence="3">Nuclear transport factor 2</fullName>
    </recommendedName>
</protein>
<evidence type="ECO:0000256" key="4">
    <source>
        <dbReference type="ARBA" id="ARBA00053082"/>
    </source>
</evidence>
<sequence>MKVRPVIEPVVCAISLLSLNFLDFTVFRLGSYRLKVVHHEAKERRRKMSDGGGDGQGKGTGARSFEEKGSAPARCSPAATPPTLTVKAGQTRPCRAQTLPRVNPTQDILLSRASQRDLASDLVLAKKPPKTAKMSDFNAIAQQFVKFYYETFDGNRAGLASLYREASMLTFEAQGTQGAAAIVEKLQNLPFQQIQHRTDTIDAQPSAEDGILVLVTGALLLGGEDKPMSFTQAFQLKNDNGGFYVLNDVFRLVYPAA</sequence>
<evidence type="ECO:0000259" key="6">
    <source>
        <dbReference type="PROSITE" id="PS50177"/>
    </source>
</evidence>
<reference evidence="8" key="1">
    <citation type="journal article" date="2011" name="Nat. Commun.">
        <title>Effector diversification within compartments of the Leptosphaeria maculans genome affected by Repeat-Induced Point mutations.</title>
        <authorList>
            <person name="Rouxel T."/>
            <person name="Grandaubert J."/>
            <person name="Hane J.K."/>
            <person name="Hoede C."/>
            <person name="van de Wouw A.P."/>
            <person name="Couloux A."/>
            <person name="Dominguez V."/>
            <person name="Anthouard V."/>
            <person name="Bally P."/>
            <person name="Bourras S."/>
            <person name="Cozijnsen A.J."/>
            <person name="Ciuffetti L.M."/>
            <person name="Degrave A."/>
            <person name="Dilmaghani A."/>
            <person name="Duret L."/>
            <person name="Fudal I."/>
            <person name="Goodwin S.B."/>
            <person name="Gout L."/>
            <person name="Glaser N."/>
            <person name="Linglin J."/>
            <person name="Kema G.H.J."/>
            <person name="Lapalu N."/>
            <person name="Lawrence C.B."/>
            <person name="May K."/>
            <person name="Meyer M."/>
            <person name="Ollivier B."/>
            <person name="Poulain J."/>
            <person name="Schoch C.L."/>
            <person name="Simon A."/>
            <person name="Spatafora J.W."/>
            <person name="Stachowiak A."/>
            <person name="Turgeon B.G."/>
            <person name="Tyler B.M."/>
            <person name="Vincent D."/>
            <person name="Weissenbach J."/>
            <person name="Amselem J."/>
            <person name="Quesneville H."/>
            <person name="Oliver R.P."/>
            <person name="Wincker P."/>
            <person name="Balesdent M.-H."/>
            <person name="Howlett B.J."/>
        </authorList>
    </citation>
    <scope>NUCLEOTIDE SEQUENCE [LARGE SCALE GENOMIC DNA]</scope>
    <source>
        <strain evidence="8">JN3 / isolate v23.1.3 / race Av1-4-5-6-7-8</strain>
    </source>
</reference>
<feature type="compositionally biased region" description="Gly residues" evidence="5">
    <location>
        <begin position="50"/>
        <end position="60"/>
    </location>
</feature>
<dbReference type="GeneID" id="13284524"/>
<evidence type="ECO:0000313" key="7">
    <source>
        <dbReference type="EMBL" id="CBX91173.1"/>
    </source>
</evidence>
<dbReference type="eggNOG" id="KOG2104">
    <property type="taxonomic scope" value="Eukaryota"/>
</dbReference>
<dbReference type="EMBL" id="FP929065">
    <property type="protein sequence ID" value="CBX91173.1"/>
    <property type="molecule type" value="Genomic_DNA"/>
</dbReference>
<gene>
    <name evidence="7" type="ORF">LEMA_P062070.1</name>
</gene>
<dbReference type="GO" id="GO:0005737">
    <property type="term" value="C:cytoplasm"/>
    <property type="evidence" value="ECO:0007669"/>
    <property type="project" value="UniProtKB-SubCell"/>
</dbReference>
<name>E4ZI30_LEPMJ</name>
<dbReference type="STRING" id="985895.E4ZI30"/>
<proteinExistence type="predicted"/>
<dbReference type="VEuPathDB" id="FungiDB:LEMA_P062070.1"/>
<dbReference type="InterPro" id="IPR002075">
    <property type="entry name" value="NTF2_dom"/>
</dbReference>
<dbReference type="InParanoid" id="E4ZI30"/>
<keyword evidence="8" id="KW-1185">Reference proteome</keyword>
<dbReference type="Proteomes" id="UP000002668">
    <property type="component" value="Genome"/>
</dbReference>
<dbReference type="HOGENOM" id="CLU_1082085_0_0_1"/>
<dbReference type="AlphaFoldDB" id="E4ZI30"/>
<comment type="function">
    <text evidence="4">Facilitates protein transport into the nucleus. Could be part of a multicomponent system of cytosolic factors that assemble at the pore complex during nuclear import.</text>
</comment>
<evidence type="ECO:0000313" key="8">
    <source>
        <dbReference type="Proteomes" id="UP000002668"/>
    </source>
</evidence>
<dbReference type="OrthoDB" id="6507044at2759"/>
<dbReference type="Pfam" id="PF02136">
    <property type="entry name" value="NTF2"/>
    <property type="match status" value="1"/>
</dbReference>
<keyword evidence="2" id="KW-0963">Cytoplasm</keyword>
<dbReference type="PROSITE" id="PS50177">
    <property type="entry name" value="NTF2_DOMAIN"/>
    <property type="match status" value="1"/>
</dbReference>
<evidence type="ECO:0000256" key="5">
    <source>
        <dbReference type="SAM" id="MobiDB-lite"/>
    </source>
</evidence>
<evidence type="ECO:0000256" key="2">
    <source>
        <dbReference type="ARBA" id="ARBA00022490"/>
    </source>
</evidence>
<dbReference type="InterPro" id="IPR032710">
    <property type="entry name" value="NTF2-like_dom_sf"/>
</dbReference>
<dbReference type="FunFam" id="3.10.450.50:FF:000005">
    <property type="entry name" value="Nuclear transport factor 2"/>
    <property type="match status" value="1"/>
</dbReference>
<dbReference type="CDD" id="cd00780">
    <property type="entry name" value="NTF2"/>
    <property type="match status" value="1"/>
</dbReference>
<evidence type="ECO:0000256" key="3">
    <source>
        <dbReference type="ARBA" id="ARBA00026247"/>
    </source>
</evidence>
<comment type="subcellular location">
    <subcellularLocation>
        <location evidence="1">Cytoplasm</location>
    </subcellularLocation>
</comment>